<dbReference type="EMBL" id="MTYJ01000024">
    <property type="protein sequence ID" value="OQV21253.1"/>
    <property type="molecule type" value="Genomic_DNA"/>
</dbReference>
<evidence type="ECO:0000256" key="1">
    <source>
        <dbReference type="SAM" id="SignalP"/>
    </source>
</evidence>
<protein>
    <submittedName>
        <fullName evidence="2">Uncharacterized protein</fullName>
    </submittedName>
</protein>
<dbReference type="AlphaFoldDB" id="A0A1W0X1C5"/>
<comment type="caution">
    <text evidence="2">The sequence shown here is derived from an EMBL/GenBank/DDBJ whole genome shotgun (WGS) entry which is preliminary data.</text>
</comment>
<organism evidence="2 3">
    <name type="scientific">Hypsibius exemplaris</name>
    <name type="common">Freshwater tardigrade</name>
    <dbReference type="NCBI Taxonomy" id="2072580"/>
    <lineage>
        <taxon>Eukaryota</taxon>
        <taxon>Metazoa</taxon>
        <taxon>Ecdysozoa</taxon>
        <taxon>Tardigrada</taxon>
        <taxon>Eutardigrada</taxon>
        <taxon>Parachela</taxon>
        <taxon>Hypsibioidea</taxon>
        <taxon>Hypsibiidae</taxon>
        <taxon>Hypsibius</taxon>
    </lineage>
</organism>
<feature type="signal peptide" evidence="1">
    <location>
        <begin position="1"/>
        <end position="25"/>
    </location>
</feature>
<dbReference type="OrthoDB" id="10041751at2759"/>
<proteinExistence type="predicted"/>
<evidence type="ECO:0000313" key="2">
    <source>
        <dbReference type="EMBL" id="OQV21253.1"/>
    </source>
</evidence>
<keyword evidence="3" id="KW-1185">Reference proteome</keyword>
<dbReference type="Proteomes" id="UP000192578">
    <property type="component" value="Unassembled WGS sequence"/>
</dbReference>
<name>A0A1W0X1C5_HYPEX</name>
<accession>A0A1W0X1C5</accession>
<sequence length="68" mass="7252">MKMTVFFLLVSCLAMAAVLVTPTEACQGHDQSCSGANGSQGTCCNGMHCQKNDPSWAEGRCYYNAGKK</sequence>
<reference evidence="3" key="1">
    <citation type="submission" date="2017-01" db="EMBL/GenBank/DDBJ databases">
        <title>Comparative genomics of anhydrobiosis in the tardigrade Hypsibius dujardini.</title>
        <authorList>
            <person name="Yoshida Y."/>
            <person name="Koutsovoulos G."/>
            <person name="Laetsch D."/>
            <person name="Stevens L."/>
            <person name="Kumar S."/>
            <person name="Horikawa D."/>
            <person name="Ishino K."/>
            <person name="Komine S."/>
            <person name="Tomita M."/>
            <person name="Blaxter M."/>
            <person name="Arakawa K."/>
        </authorList>
    </citation>
    <scope>NUCLEOTIDE SEQUENCE [LARGE SCALE GENOMIC DNA]</scope>
    <source>
        <strain evidence="3">Z151</strain>
    </source>
</reference>
<keyword evidence="1" id="KW-0732">Signal</keyword>
<evidence type="ECO:0000313" key="3">
    <source>
        <dbReference type="Proteomes" id="UP000192578"/>
    </source>
</evidence>
<gene>
    <name evidence="2" type="ORF">BV898_04740</name>
</gene>
<feature type="chain" id="PRO_5012076960" evidence="1">
    <location>
        <begin position="26"/>
        <end position="68"/>
    </location>
</feature>